<evidence type="ECO:0000313" key="3">
    <source>
        <dbReference type="Proteomes" id="UP001597343"/>
    </source>
</evidence>
<dbReference type="EMBL" id="JBHUIO010000011">
    <property type="protein sequence ID" value="MFD2171983.1"/>
    <property type="molecule type" value="Genomic_DNA"/>
</dbReference>
<accession>A0ABW5A171</accession>
<feature type="transmembrane region" description="Helical" evidence="1">
    <location>
        <begin position="60"/>
        <end position="82"/>
    </location>
</feature>
<feature type="transmembrane region" description="Helical" evidence="1">
    <location>
        <begin position="102"/>
        <end position="121"/>
    </location>
</feature>
<dbReference type="RefSeq" id="WP_386049252.1">
    <property type="nucleotide sequence ID" value="NZ_JBHUIO010000011.1"/>
</dbReference>
<sequence>MATFLYGIAKRGRNLKRFGDRQQLYLDLHRFSVTIVTAFAFYLLSTRASFWELVPLPDTLLLFATTALPTLLLCLLSARWFLGYPASLLVQWSVLAYDGQTYFFLPAALLSLAGLALYLLIQLIHRRNVQTRSDQRALAQYQARHDRSS</sequence>
<protein>
    <submittedName>
        <fullName evidence="2">Uncharacterized protein</fullName>
    </submittedName>
</protein>
<organism evidence="2 3">
    <name type="scientific">Tumebacillus lipolyticus</name>
    <dbReference type="NCBI Taxonomy" id="1280370"/>
    <lineage>
        <taxon>Bacteria</taxon>
        <taxon>Bacillati</taxon>
        <taxon>Bacillota</taxon>
        <taxon>Bacilli</taxon>
        <taxon>Bacillales</taxon>
        <taxon>Alicyclobacillaceae</taxon>
        <taxon>Tumebacillus</taxon>
    </lineage>
</organism>
<gene>
    <name evidence="2" type="ORF">ACFSOY_18625</name>
</gene>
<keyword evidence="3" id="KW-1185">Reference proteome</keyword>
<evidence type="ECO:0000256" key="1">
    <source>
        <dbReference type="SAM" id="Phobius"/>
    </source>
</evidence>
<keyword evidence="1" id="KW-0472">Membrane</keyword>
<dbReference type="Proteomes" id="UP001597343">
    <property type="component" value="Unassembled WGS sequence"/>
</dbReference>
<comment type="caution">
    <text evidence="2">The sequence shown here is derived from an EMBL/GenBank/DDBJ whole genome shotgun (WGS) entry which is preliminary data.</text>
</comment>
<proteinExistence type="predicted"/>
<name>A0ABW5A171_9BACL</name>
<keyword evidence="1" id="KW-0812">Transmembrane</keyword>
<feature type="transmembrane region" description="Helical" evidence="1">
    <location>
        <begin position="28"/>
        <end position="48"/>
    </location>
</feature>
<evidence type="ECO:0000313" key="2">
    <source>
        <dbReference type="EMBL" id="MFD2171983.1"/>
    </source>
</evidence>
<reference evidence="3" key="1">
    <citation type="journal article" date="2019" name="Int. J. Syst. Evol. Microbiol.">
        <title>The Global Catalogue of Microorganisms (GCM) 10K type strain sequencing project: providing services to taxonomists for standard genome sequencing and annotation.</title>
        <authorList>
            <consortium name="The Broad Institute Genomics Platform"/>
            <consortium name="The Broad Institute Genome Sequencing Center for Infectious Disease"/>
            <person name="Wu L."/>
            <person name="Ma J."/>
        </authorList>
    </citation>
    <scope>NUCLEOTIDE SEQUENCE [LARGE SCALE GENOMIC DNA]</scope>
    <source>
        <strain evidence="3">CGMCC 1.13574</strain>
    </source>
</reference>
<keyword evidence="1" id="KW-1133">Transmembrane helix</keyword>